<dbReference type="AlphaFoldDB" id="A0A914QZ88"/>
<dbReference type="PANTHER" id="PTHR16156">
    <property type="entry name" value="AFTIPHILIN A-RELATED"/>
    <property type="match status" value="1"/>
</dbReference>
<dbReference type="GO" id="GO:0030121">
    <property type="term" value="C:AP-1 adaptor complex"/>
    <property type="evidence" value="ECO:0007669"/>
    <property type="project" value="TreeGrafter"/>
</dbReference>
<dbReference type="Proteomes" id="UP000887578">
    <property type="component" value="Unplaced"/>
</dbReference>
<feature type="region of interest" description="Disordered" evidence="1">
    <location>
        <begin position="230"/>
        <end position="307"/>
    </location>
</feature>
<feature type="compositionally biased region" description="Basic and acidic residues" evidence="1">
    <location>
        <begin position="253"/>
        <end position="264"/>
    </location>
</feature>
<evidence type="ECO:0000256" key="1">
    <source>
        <dbReference type="SAM" id="MobiDB-lite"/>
    </source>
</evidence>
<name>A0A914QZ88_9BILA</name>
<reference evidence="3" key="1">
    <citation type="submission" date="2022-11" db="UniProtKB">
        <authorList>
            <consortium name="WormBaseParasite"/>
        </authorList>
    </citation>
    <scope>IDENTIFICATION</scope>
</reference>
<organism evidence="2 3">
    <name type="scientific">Panagrolaimus davidi</name>
    <dbReference type="NCBI Taxonomy" id="227884"/>
    <lineage>
        <taxon>Eukaryota</taxon>
        <taxon>Metazoa</taxon>
        <taxon>Ecdysozoa</taxon>
        <taxon>Nematoda</taxon>
        <taxon>Chromadorea</taxon>
        <taxon>Rhabditida</taxon>
        <taxon>Tylenchina</taxon>
        <taxon>Panagrolaimomorpha</taxon>
        <taxon>Panagrolaimoidea</taxon>
        <taxon>Panagrolaimidae</taxon>
        <taxon>Panagrolaimus</taxon>
    </lineage>
</organism>
<evidence type="ECO:0000313" key="3">
    <source>
        <dbReference type="WBParaSite" id="PDA_v2.g9458.t1"/>
    </source>
</evidence>
<feature type="compositionally biased region" description="Basic and acidic residues" evidence="1">
    <location>
        <begin position="281"/>
        <end position="292"/>
    </location>
</feature>
<feature type="compositionally biased region" description="Polar residues" evidence="1">
    <location>
        <begin position="293"/>
        <end position="307"/>
    </location>
</feature>
<sequence length="434" mass="48654">MYVQARYYYTIYHNKTESDDGRTSDTEESTQTAKSINLNDENGNEDLDAGTQTAEETSENKVVDIQQIDEEDDDEFGDFEEAAAVVSATTSIQEPDDPFPETPTKNISFGFAKFEDSPKLTPQRSFEDATISTMPSLHDIINDDLVWDFDDPAATSLVQNSFDGIEYFEQFDNGCFSEDINLPKDYLNSLKLWSEICFVEDTAALKFQWNKSKLYEGMLAALNMNSTKATPRENVPLPMLVPTSPSPLQLDLPESRFKPNDEFSSHSNPQHQQQQQQQYQRRNEFSTADERSITATTVKSSTTNNDQSLDSLYVPPVNFDWHSSGLSNPLTGASISDISAVLDCNFETKNDNNNLLEEELERLGFGRSTVSSTNTQELTFGNNAINLDEILRPQSGINGNKAVAELSVEAKALLNALPNYNFMLSKMLMFPVNK</sequence>
<dbReference type="GO" id="GO:0032588">
    <property type="term" value="C:trans-Golgi network membrane"/>
    <property type="evidence" value="ECO:0007669"/>
    <property type="project" value="InterPro"/>
</dbReference>
<dbReference type="PANTHER" id="PTHR16156:SF10">
    <property type="entry name" value="AFTIPHILIN-RELATED"/>
    <property type="match status" value="1"/>
</dbReference>
<feature type="compositionally biased region" description="Basic and acidic residues" evidence="1">
    <location>
        <begin position="16"/>
        <end position="25"/>
    </location>
</feature>
<dbReference type="InterPro" id="IPR046359">
    <property type="entry name" value="Aftin-like"/>
</dbReference>
<evidence type="ECO:0000313" key="2">
    <source>
        <dbReference type="Proteomes" id="UP000887578"/>
    </source>
</evidence>
<dbReference type="GO" id="GO:0030276">
    <property type="term" value="F:clathrin binding"/>
    <property type="evidence" value="ECO:0007669"/>
    <property type="project" value="InterPro"/>
</dbReference>
<feature type="region of interest" description="Disordered" evidence="1">
    <location>
        <begin position="16"/>
        <end position="59"/>
    </location>
</feature>
<feature type="compositionally biased region" description="Low complexity" evidence="1">
    <location>
        <begin position="270"/>
        <end position="280"/>
    </location>
</feature>
<keyword evidence="2" id="KW-1185">Reference proteome</keyword>
<dbReference type="WBParaSite" id="PDA_v2.g9458.t1">
    <property type="protein sequence ID" value="PDA_v2.g9458.t1"/>
    <property type="gene ID" value="PDA_v2.g9458"/>
</dbReference>
<protein>
    <submittedName>
        <fullName evidence="3">Uncharacterized protein</fullName>
    </submittedName>
</protein>
<accession>A0A914QZ88</accession>
<proteinExistence type="predicted"/>